<feature type="transmembrane region" description="Helical" evidence="1">
    <location>
        <begin position="71"/>
        <end position="88"/>
    </location>
</feature>
<sequence>MNTTNIREENRQERFARKKKETRFYVFRVMTTPIYLIPSVIVYFSSFLLWIYDLRGSSYYHLLQPIVELNISILGLFIIVSSANIPFVTSFTRSLLKILLTGWVVILIQFSKLDQLDQSVWIVLSGFAFIYLEVLFDINDCLQKVKEFQFKKVRFFNGSFIKSHSIPITIVAVAVINLILSYFISDLLKSIA</sequence>
<dbReference type="RefSeq" id="WP_163951058.1">
    <property type="nucleotide sequence ID" value="NZ_JAAIKC010000009.1"/>
</dbReference>
<accession>A0A6G4A1V8</accession>
<proteinExistence type="predicted"/>
<gene>
    <name evidence="2" type="ORF">GK047_20410</name>
</gene>
<keyword evidence="1" id="KW-0812">Transmembrane</keyword>
<feature type="transmembrane region" description="Helical" evidence="1">
    <location>
        <begin position="25"/>
        <end position="51"/>
    </location>
</feature>
<comment type="caution">
    <text evidence="2">The sequence shown here is derived from an EMBL/GenBank/DDBJ whole genome shotgun (WGS) entry which is preliminary data.</text>
</comment>
<keyword evidence="1" id="KW-0472">Membrane</keyword>
<feature type="transmembrane region" description="Helical" evidence="1">
    <location>
        <begin position="119"/>
        <end position="138"/>
    </location>
</feature>
<organism evidence="2">
    <name type="scientific">Paenibacillus sp. SYP-B3998</name>
    <dbReference type="NCBI Taxonomy" id="2678564"/>
    <lineage>
        <taxon>Bacteria</taxon>
        <taxon>Bacillati</taxon>
        <taxon>Bacillota</taxon>
        <taxon>Bacilli</taxon>
        <taxon>Bacillales</taxon>
        <taxon>Paenibacillaceae</taxon>
        <taxon>Paenibacillus</taxon>
    </lineage>
</organism>
<keyword evidence="1" id="KW-1133">Transmembrane helix</keyword>
<name>A0A6G4A1V8_9BACL</name>
<dbReference type="AlphaFoldDB" id="A0A6G4A1V8"/>
<evidence type="ECO:0000256" key="1">
    <source>
        <dbReference type="SAM" id="Phobius"/>
    </source>
</evidence>
<feature type="transmembrane region" description="Helical" evidence="1">
    <location>
        <begin position="159"/>
        <end position="184"/>
    </location>
</feature>
<feature type="transmembrane region" description="Helical" evidence="1">
    <location>
        <begin position="95"/>
        <end position="113"/>
    </location>
</feature>
<evidence type="ECO:0000313" key="2">
    <source>
        <dbReference type="EMBL" id="NEW08365.1"/>
    </source>
</evidence>
<reference evidence="2" key="1">
    <citation type="submission" date="2020-02" db="EMBL/GenBank/DDBJ databases">
        <authorList>
            <person name="Shen X.-R."/>
            <person name="Zhang Y.-X."/>
        </authorList>
    </citation>
    <scope>NUCLEOTIDE SEQUENCE</scope>
    <source>
        <strain evidence="2">SYP-B3998</strain>
    </source>
</reference>
<protein>
    <submittedName>
        <fullName evidence="2">Uncharacterized protein</fullName>
    </submittedName>
</protein>
<dbReference type="EMBL" id="JAAIKC010000009">
    <property type="protein sequence ID" value="NEW08365.1"/>
    <property type="molecule type" value="Genomic_DNA"/>
</dbReference>